<dbReference type="GO" id="GO:0005886">
    <property type="term" value="C:plasma membrane"/>
    <property type="evidence" value="ECO:0007669"/>
    <property type="project" value="TreeGrafter"/>
</dbReference>
<evidence type="ECO:0000256" key="2">
    <source>
        <dbReference type="ARBA" id="ARBA00006175"/>
    </source>
</evidence>
<organism evidence="9 10">
    <name type="scientific">Buchnera aphidicola subsp. Rhopalosiphum padi</name>
    <dbReference type="NCBI Taxonomy" id="98793"/>
    <lineage>
        <taxon>Bacteria</taxon>
        <taxon>Pseudomonadati</taxon>
        <taxon>Pseudomonadota</taxon>
        <taxon>Gammaproteobacteria</taxon>
        <taxon>Enterobacterales</taxon>
        <taxon>Erwiniaceae</taxon>
        <taxon>Buchnera</taxon>
    </lineage>
</organism>
<name>A0A4D6YJV7_BUCRP</name>
<dbReference type="PROSITE" id="PS00221">
    <property type="entry name" value="MIP"/>
    <property type="match status" value="1"/>
</dbReference>
<evidence type="ECO:0000256" key="3">
    <source>
        <dbReference type="ARBA" id="ARBA00022448"/>
    </source>
</evidence>
<dbReference type="Pfam" id="PF00230">
    <property type="entry name" value="MIP"/>
    <property type="match status" value="1"/>
</dbReference>
<dbReference type="InterPro" id="IPR050363">
    <property type="entry name" value="MIP/Aquaporin"/>
</dbReference>
<comment type="similarity">
    <text evidence="2 7">Belongs to the MIP/aquaporin (TC 1.A.8) family.</text>
</comment>
<dbReference type="InterPro" id="IPR023271">
    <property type="entry name" value="Aquaporin-like"/>
</dbReference>
<gene>
    <name evidence="9" type="ORF">D9V76_01575</name>
</gene>
<feature type="transmembrane region" description="Helical" evidence="8">
    <location>
        <begin position="178"/>
        <end position="198"/>
    </location>
</feature>
<dbReference type="Gene3D" id="1.20.1080.10">
    <property type="entry name" value="Glycerol uptake facilitator protein"/>
    <property type="match status" value="1"/>
</dbReference>
<keyword evidence="4 7" id="KW-0812">Transmembrane</keyword>
<evidence type="ECO:0000256" key="6">
    <source>
        <dbReference type="ARBA" id="ARBA00023136"/>
    </source>
</evidence>
<proteinExistence type="inferred from homology"/>
<dbReference type="PANTHER" id="PTHR43829:SF9">
    <property type="entry name" value="AQUAPORIN-9"/>
    <property type="match status" value="1"/>
</dbReference>
<evidence type="ECO:0000256" key="5">
    <source>
        <dbReference type="ARBA" id="ARBA00022989"/>
    </source>
</evidence>
<evidence type="ECO:0000256" key="8">
    <source>
        <dbReference type="SAM" id="Phobius"/>
    </source>
</evidence>
<dbReference type="Proteomes" id="UP000298688">
    <property type="component" value="Chromosome"/>
</dbReference>
<evidence type="ECO:0000313" key="10">
    <source>
        <dbReference type="Proteomes" id="UP000298688"/>
    </source>
</evidence>
<keyword evidence="6 8" id="KW-0472">Membrane</keyword>
<keyword evidence="3 7" id="KW-0813">Transport</keyword>
<feature type="transmembrane region" description="Helical" evidence="8">
    <location>
        <begin position="44"/>
        <end position="77"/>
    </location>
</feature>
<dbReference type="OrthoDB" id="9807293at2"/>
<feature type="transmembrane region" description="Helical" evidence="8">
    <location>
        <begin position="12"/>
        <end position="32"/>
    </location>
</feature>
<dbReference type="InterPro" id="IPR000425">
    <property type="entry name" value="MIP"/>
</dbReference>
<evidence type="ECO:0000313" key="9">
    <source>
        <dbReference type="EMBL" id="QCI24945.1"/>
    </source>
</evidence>
<dbReference type="AlphaFoldDB" id="A0A4D6YJV7"/>
<dbReference type="PRINTS" id="PR00783">
    <property type="entry name" value="MINTRINSICP"/>
</dbReference>
<evidence type="ECO:0000256" key="7">
    <source>
        <dbReference type="RuleBase" id="RU000477"/>
    </source>
</evidence>
<dbReference type="RefSeq" id="WP_158337165.1">
    <property type="nucleotide sequence ID" value="NZ_CP034858.1"/>
</dbReference>
<reference evidence="9 10" key="2">
    <citation type="submission" date="2019-05" db="EMBL/GenBank/DDBJ databases">
        <title>Genome evolution of the obligate endosymbiont Buchnera aphidicola.</title>
        <authorList>
            <person name="Moran N.A."/>
        </authorList>
    </citation>
    <scope>NUCLEOTIDE SEQUENCE [LARGE SCALE GENOMIC DNA]</scope>
    <source>
        <strain evidence="9 10">Rpa</strain>
    </source>
</reference>
<reference evidence="9 10" key="1">
    <citation type="submission" date="2018-12" db="EMBL/GenBank/DDBJ databases">
        <authorList>
            <person name="Chong R.A."/>
        </authorList>
    </citation>
    <scope>NUCLEOTIDE SEQUENCE [LARGE SCALE GENOMIC DNA]</scope>
    <source>
        <strain evidence="9 10">Rpa</strain>
    </source>
</reference>
<dbReference type="GO" id="GO:0015254">
    <property type="term" value="F:glycerol channel activity"/>
    <property type="evidence" value="ECO:0007669"/>
    <property type="project" value="TreeGrafter"/>
</dbReference>
<dbReference type="EMBL" id="CP034858">
    <property type="protein sequence ID" value="QCI24945.1"/>
    <property type="molecule type" value="Genomic_DNA"/>
</dbReference>
<dbReference type="PANTHER" id="PTHR43829">
    <property type="entry name" value="AQUAPORIN OR AQUAGLYCEROPORIN RELATED"/>
    <property type="match status" value="1"/>
</dbReference>
<keyword evidence="5 8" id="KW-1133">Transmembrane helix</keyword>
<evidence type="ECO:0000256" key="1">
    <source>
        <dbReference type="ARBA" id="ARBA00004141"/>
    </source>
</evidence>
<feature type="transmembrane region" description="Helical" evidence="8">
    <location>
        <begin position="89"/>
        <end position="112"/>
    </location>
</feature>
<dbReference type="InterPro" id="IPR022357">
    <property type="entry name" value="MIP_CS"/>
</dbReference>
<protein>
    <submittedName>
        <fullName evidence="9">Aquaporin family protein</fullName>
    </submittedName>
</protein>
<feature type="transmembrane region" description="Helical" evidence="8">
    <location>
        <begin position="149"/>
        <end position="166"/>
    </location>
</feature>
<feature type="transmembrane region" description="Helical" evidence="8">
    <location>
        <begin position="232"/>
        <end position="257"/>
    </location>
</feature>
<accession>A0A4D6YJV7</accession>
<comment type="subcellular location">
    <subcellularLocation>
        <location evidence="1">Membrane</location>
        <topology evidence="1">Multi-pass membrane protein</topology>
    </subcellularLocation>
</comment>
<sequence length="260" mass="29654">MFLKKKILKQCFIEFLGTGLIIFLGITSFAISKLTNFHFNNYEISFFWGLGVFISVYFSFSISGAHLNPAITIFLWLSYRFNQKKVIPYIISQIAGAFFFTVLMYLICYNLFNSFKSQYNIVPGTQKSLELASVFCAFPKENCNLIHDFTLEMSVGMIFIIILMKINEKNNLFPSCSFINPFLIGMLITIINLLLGSYNNITLNPARDLGPRIFLSLIGWGKLAFTGSDNMIFPYFLIPTIAPILGINLGGWIYTIYIKK</sequence>
<dbReference type="SUPFAM" id="SSF81338">
    <property type="entry name" value="Aquaporin-like"/>
    <property type="match status" value="1"/>
</dbReference>
<evidence type="ECO:0000256" key="4">
    <source>
        <dbReference type="ARBA" id="ARBA00022692"/>
    </source>
</evidence>